<dbReference type="EMBL" id="CM002926">
    <property type="protein sequence ID" value="KGN50900.1"/>
    <property type="molecule type" value="Genomic_DNA"/>
</dbReference>
<name>A0A0A0KMM8_CUCSA</name>
<reference evidence="1 2" key="4">
    <citation type="journal article" date="2011" name="BMC Genomics">
        <title>RNA-Seq improves annotation of protein-coding genes in the cucumber genome.</title>
        <authorList>
            <person name="Li Z."/>
            <person name="Zhang Z."/>
            <person name="Yan P."/>
            <person name="Huang S."/>
            <person name="Fei Z."/>
            <person name="Lin K."/>
        </authorList>
    </citation>
    <scope>NUCLEOTIDE SEQUENCE [LARGE SCALE GENOMIC DNA]</scope>
    <source>
        <strain evidence="2">cv. 9930</strain>
    </source>
</reference>
<accession>A0A0A0KMM8</accession>
<protein>
    <submittedName>
        <fullName evidence="1">Uncharacterized protein</fullName>
    </submittedName>
</protein>
<keyword evidence="2" id="KW-1185">Reference proteome</keyword>
<reference evidence="1 2" key="2">
    <citation type="journal article" date="2009" name="PLoS ONE">
        <title>An integrated genetic and cytogenetic map of the cucumber genome.</title>
        <authorList>
            <person name="Ren Y."/>
            <person name="Zhang Z."/>
            <person name="Liu J."/>
            <person name="Staub J.E."/>
            <person name="Han Y."/>
            <person name="Cheng Z."/>
            <person name="Li X."/>
            <person name="Lu J."/>
            <person name="Miao H."/>
            <person name="Kang H."/>
            <person name="Xie B."/>
            <person name="Gu X."/>
            <person name="Wang X."/>
            <person name="Du Y."/>
            <person name="Jin W."/>
            <person name="Huang S."/>
        </authorList>
    </citation>
    <scope>NUCLEOTIDE SEQUENCE [LARGE SCALE GENOMIC DNA]</scope>
    <source>
        <strain evidence="2">cv. 9930</strain>
    </source>
</reference>
<dbReference type="AlphaFoldDB" id="A0A0A0KMM8"/>
<dbReference type="Proteomes" id="UP000029981">
    <property type="component" value="Chromosome 5"/>
</dbReference>
<gene>
    <name evidence="1" type="ORF">Csa_5G318410</name>
</gene>
<reference evidence="1 2" key="3">
    <citation type="journal article" date="2010" name="BMC Genomics">
        <title>Transcriptome sequencing and comparative analysis of cucumber flowers with different sex types.</title>
        <authorList>
            <person name="Guo S."/>
            <person name="Zheng Y."/>
            <person name="Joung J.G."/>
            <person name="Liu S."/>
            <person name="Zhang Z."/>
            <person name="Crasta O.R."/>
            <person name="Sobral B.W."/>
            <person name="Xu Y."/>
            <person name="Huang S."/>
            <person name="Fei Z."/>
        </authorList>
    </citation>
    <scope>NUCLEOTIDE SEQUENCE [LARGE SCALE GENOMIC DNA]</scope>
    <source>
        <strain evidence="2">cv. 9930</strain>
    </source>
</reference>
<reference evidence="1 2" key="1">
    <citation type="journal article" date="2009" name="Nat. Genet.">
        <title>The genome of the cucumber, Cucumis sativus L.</title>
        <authorList>
            <person name="Huang S."/>
            <person name="Li R."/>
            <person name="Zhang Z."/>
            <person name="Li L."/>
            <person name="Gu X."/>
            <person name="Fan W."/>
            <person name="Lucas W.J."/>
            <person name="Wang X."/>
            <person name="Xie B."/>
            <person name="Ni P."/>
            <person name="Ren Y."/>
            <person name="Zhu H."/>
            <person name="Li J."/>
            <person name="Lin K."/>
            <person name="Jin W."/>
            <person name="Fei Z."/>
            <person name="Li G."/>
            <person name="Staub J."/>
            <person name="Kilian A."/>
            <person name="van der Vossen E.A."/>
            <person name="Wu Y."/>
            <person name="Guo J."/>
            <person name="He J."/>
            <person name="Jia Z."/>
            <person name="Ren Y."/>
            <person name="Tian G."/>
            <person name="Lu Y."/>
            <person name="Ruan J."/>
            <person name="Qian W."/>
            <person name="Wang M."/>
            <person name="Huang Q."/>
            <person name="Li B."/>
            <person name="Xuan Z."/>
            <person name="Cao J."/>
            <person name="Asan"/>
            <person name="Wu Z."/>
            <person name="Zhang J."/>
            <person name="Cai Q."/>
            <person name="Bai Y."/>
            <person name="Zhao B."/>
            <person name="Han Y."/>
            <person name="Li Y."/>
            <person name="Li X."/>
            <person name="Wang S."/>
            <person name="Shi Q."/>
            <person name="Liu S."/>
            <person name="Cho W.K."/>
            <person name="Kim J.Y."/>
            <person name="Xu Y."/>
            <person name="Heller-Uszynska K."/>
            <person name="Miao H."/>
            <person name="Cheng Z."/>
            <person name="Zhang S."/>
            <person name="Wu J."/>
            <person name="Yang Y."/>
            <person name="Kang H."/>
            <person name="Li M."/>
            <person name="Liang H."/>
            <person name="Ren X."/>
            <person name="Shi Z."/>
            <person name="Wen M."/>
            <person name="Jian M."/>
            <person name="Yang H."/>
            <person name="Zhang G."/>
            <person name="Yang Z."/>
            <person name="Chen R."/>
            <person name="Liu S."/>
            <person name="Li J."/>
            <person name="Ma L."/>
            <person name="Liu H."/>
            <person name="Zhou Y."/>
            <person name="Zhao J."/>
            <person name="Fang X."/>
            <person name="Li G."/>
            <person name="Fang L."/>
            <person name="Li Y."/>
            <person name="Liu D."/>
            <person name="Zheng H."/>
            <person name="Zhang Y."/>
            <person name="Qin N."/>
            <person name="Li Z."/>
            <person name="Yang G."/>
            <person name="Yang S."/>
            <person name="Bolund L."/>
            <person name="Kristiansen K."/>
            <person name="Zheng H."/>
            <person name="Li S."/>
            <person name="Zhang X."/>
            <person name="Yang H."/>
            <person name="Wang J."/>
            <person name="Sun R."/>
            <person name="Zhang B."/>
            <person name="Jiang S."/>
            <person name="Wang J."/>
            <person name="Du Y."/>
            <person name="Li S."/>
        </authorList>
    </citation>
    <scope>NUCLEOTIDE SEQUENCE [LARGE SCALE GENOMIC DNA]</scope>
    <source>
        <strain evidence="2">cv. 9930</strain>
    </source>
</reference>
<dbReference type="Gramene" id="KGN50900">
    <property type="protein sequence ID" value="KGN50900"/>
    <property type="gene ID" value="Csa_5G318410"/>
</dbReference>
<organism evidence="1 2">
    <name type="scientific">Cucumis sativus</name>
    <name type="common">Cucumber</name>
    <dbReference type="NCBI Taxonomy" id="3659"/>
    <lineage>
        <taxon>Eukaryota</taxon>
        <taxon>Viridiplantae</taxon>
        <taxon>Streptophyta</taxon>
        <taxon>Embryophyta</taxon>
        <taxon>Tracheophyta</taxon>
        <taxon>Spermatophyta</taxon>
        <taxon>Magnoliopsida</taxon>
        <taxon>eudicotyledons</taxon>
        <taxon>Gunneridae</taxon>
        <taxon>Pentapetalae</taxon>
        <taxon>rosids</taxon>
        <taxon>fabids</taxon>
        <taxon>Cucurbitales</taxon>
        <taxon>Cucurbitaceae</taxon>
        <taxon>Benincaseae</taxon>
        <taxon>Cucumis</taxon>
    </lineage>
</organism>
<evidence type="ECO:0000313" key="2">
    <source>
        <dbReference type="Proteomes" id="UP000029981"/>
    </source>
</evidence>
<proteinExistence type="predicted"/>
<sequence length="74" mass="8375">MAALREERQIGVVTNHLIPIYMARRSMETVTLTEPEAKTRTRGSCARTGRDARCSACVIRMMEGFASDEREWLG</sequence>
<evidence type="ECO:0000313" key="1">
    <source>
        <dbReference type="EMBL" id="KGN50900.1"/>
    </source>
</evidence>